<protein>
    <submittedName>
        <fullName evidence="4">Response regulator</fullName>
    </submittedName>
</protein>
<sequence length="292" mass="33385">MRYYIVDDDPASRLMLKKIITEGDLGLVIGEAENGVECISPILTTEPDVVLIDFLMPKLDGLETIEQLKNKGYKGQFIMISQVVNKEMVGEAYIKGIEFFIHKPINRVEVQSILTKTTEQFQLKDSLLAIKDSLANIVPLKPVLKKQSVREIVSSKLSDMGIVGEIGSNDLISIVEILILHNNPLNTFPSLKDIYELLAMKLDAEDIKKEMKAIEQRLRRTILLSMQHLATLGAIDYTTPEFEHYAPRYFDFQEIRKLTIEIVEDRLNSSKIKVNIKKFLQVLYLEVLENYK</sequence>
<keyword evidence="5" id="KW-1185">Reference proteome</keyword>
<feature type="modified residue" description="4-aspartylphosphate" evidence="1">
    <location>
        <position position="53"/>
    </location>
</feature>
<dbReference type="Gene3D" id="3.40.50.2300">
    <property type="match status" value="1"/>
</dbReference>
<keyword evidence="2" id="KW-0175">Coiled coil</keyword>
<dbReference type="Pfam" id="PF08664">
    <property type="entry name" value="YcbB"/>
    <property type="match status" value="1"/>
</dbReference>
<evidence type="ECO:0000256" key="2">
    <source>
        <dbReference type="SAM" id="Coils"/>
    </source>
</evidence>
<dbReference type="InterPro" id="IPR001789">
    <property type="entry name" value="Sig_transdc_resp-reg_receiver"/>
</dbReference>
<dbReference type="PROSITE" id="PS50110">
    <property type="entry name" value="RESPONSE_REGULATORY"/>
    <property type="match status" value="1"/>
</dbReference>
<dbReference type="PANTHER" id="PTHR43228">
    <property type="entry name" value="TWO-COMPONENT RESPONSE REGULATOR"/>
    <property type="match status" value="1"/>
</dbReference>
<feature type="domain" description="Response regulatory" evidence="3">
    <location>
        <begin position="2"/>
        <end position="118"/>
    </location>
</feature>
<evidence type="ECO:0000259" key="3">
    <source>
        <dbReference type="PROSITE" id="PS50110"/>
    </source>
</evidence>
<dbReference type="PANTHER" id="PTHR43228:SF8">
    <property type="entry name" value="TRANSCRIPTIONAL REGULATORY PROTEIN GLNL"/>
    <property type="match status" value="1"/>
</dbReference>
<evidence type="ECO:0000313" key="4">
    <source>
        <dbReference type="EMBL" id="MCZ8533692.1"/>
    </source>
</evidence>
<dbReference type="InterPro" id="IPR013972">
    <property type="entry name" value="YcbB"/>
</dbReference>
<dbReference type="AlphaFoldDB" id="A0A9X3L963"/>
<evidence type="ECO:0000256" key="1">
    <source>
        <dbReference type="PROSITE-ProRule" id="PRU00169"/>
    </source>
</evidence>
<evidence type="ECO:0000313" key="5">
    <source>
        <dbReference type="Proteomes" id="UP001152172"/>
    </source>
</evidence>
<dbReference type="SMART" id="SM00448">
    <property type="entry name" value="REC"/>
    <property type="match status" value="1"/>
</dbReference>
<dbReference type="GO" id="GO:0000160">
    <property type="term" value="P:phosphorelay signal transduction system"/>
    <property type="evidence" value="ECO:0007669"/>
    <property type="project" value="InterPro"/>
</dbReference>
<proteinExistence type="predicted"/>
<comment type="caution">
    <text evidence="4">The sequence shown here is derived from an EMBL/GenBank/DDBJ whole genome shotgun (WGS) entry which is preliminary data.</text>
</comment>
<dbReference type="RefSeq" id="WP_269922051.1">
    <property type="nucleotide sequence ID" value="NZ_JAMKBI010000006.1"/>
</dbReference>
<gene>
    <name evidence="4" type="ORF">M9R61_10235</name>
</gene>
<dbReference type="Proteomes" id="UP001152172">
    <property type="component" value="Unassembled WGS sequence"/>
</dbReference>
<organism evidence="4 5">
    <name type="scientific">Psychrobacillus psychrodurans</name>
    <dbReference type="NCBI Taxonomy" id="126157"/>
    <lineage>
        <taxon>Bacteria</taxon>
        <taxon>Bacillati</taxon>
        <taxon>Bacillota</taxon>
        <taxon>Bacilli</taxon>
        <taxon>Bacillales</taxon>
        <taxon>Bacillaceae</taxon>
        <taxon>Psychrobacillus</taxon>
    </lineage>
</organism>
<feature type="coiled-coil region" evidence="2">
    <location>
        <begin position="197"/>
        <end position="224"/>
    </location>
</feature>
<dbReference type="SUPFAM" id="SSF52172">
    <property type="entry name" value="CheY-like"/>
    <property type="match status" value="1"/>
</dbReference>
<dbReference type="EMBL" id="JAMKBI010000006">
    <property type="protein sequence ID" value="MCZ8533692.1"/>
    <property type="molecule type" value="Genomic_DNA"/>
</dbReference>
<name>A0A9X3L963_9BACI</name>
<accession>A0A9X3L963</accession>
<reference evidence="4" key="1">
    <citation type="submission" date="2022-05" db="EMBL/GenBank/DDBJ databases">
        <authorList>
            <person name="Colautti A."/>
            <person name="Iacumin L."/>
        </authorList>
    </citation>
    <scope>NUCLEOTIDE SEQUENCE</scope>
    <source>
        <strain evidence="4">DSM 30747</strain>
    </source>
</reference>
<dbReference type="InterPro" id="IPR011006">
    <property type="entry name" value="CheY-like_superfamily"/>
</dbReference>
<dbReference type="InterPro" id="IPR052048">
    <property type="entry name" value="ST_Response_Regulator"/>
</dbReference>
<keyword evidence="1" id="KW-0597">Phosphoprotein</keyword>
<dbReference type="Pfam" id="PF00072">
    <property type="entry name" value="Response_reg"/>
    <property type="match status" value="1"/>
</dbReference>